<dbReference type="SMART" id="SM01092">
    <property type="entry name" value="CO_deh_flav_C"/>
    <property type="match status" value="1"/>
</dbReference>
<organism evidence="5 6">
    <name type="scientific">Candidatus Segetimicrobium genomatis</name>
    <dbReference type="NCBI Taxonomy" id="2569760"/>
    <lineage>
        <taxon>Bacteria</taxon>
        <taxon>Bacillati</taxon>
        <taxon>Candidatus Sysuimicrobiota</taxon>
        <taxon>Candidatus Sysuimicrobiia</taxon>
        <taxon>Candidatus Sysuimicrobiales</taxon>
        <taxon>Candidatus Segetimicrobiaceae</taxon>
        <taxon>Candidatus Segetimicrobium</taxon>
    </lineage>
</organism>
<protein>
    <submittedName>
        <fullName evidence="5">Xanthine dehydrogenase family protein subunit M</fullName>
    </submittedName>
</protein>
<evidence type="ECO:0000313" key="6">
    <source>
        <dbReference type="Proteomes" id="UP000318661"/>
    </source>
</evidence>
<dbReference type="GO" id="GO:0071949">
    <property type="term" value="F:FAD binding"/>
    <property type="evidence" value="ECO:0007669"/>
    <property type="project" value="InterPro"/>
</dbReference>
<dbReference type="PANTHER" id="PTHR42659:SF2">
    <property type="entry name" value="XANTHINE DEHYDROGENASE SUBUNIT C-RELATED"/>
    <property type="match status" value="1"/>
</dbReference>
<evidence type="ECO:0000313" key="5">
    <source>
        <dbReference type="EMBL" id="TMJ09186.1"/>
    </source>
</evidence>
<feature type="domain" description="FAD-binding PCMH-type" evidence="4">
    <location>
        <begin position="1"/>
        <end position="181"/>
    </location>
</feature>
<dbReference type="InterPro" id="IPR036683">
    <property type="entry name" value="CO_DH_flav_C_dom_sf"/>
</dbReference>
<dbReference type="Gene3D" id="3.30.465.10">
    <property type="match status" value="1"/>
</dbReference>
<evidence type="ECO:0000256" key="3">
    <source>
        <dbReference type="ARBA" id="ARBA00023002"/>
    </source>
</evidence>
<dbReference type="Gene3D" id="3.30.390.50">
    <property type="entry name" value="CO dehydrogenase flavoprotein, C-terminal domain"/>
    <property type="match status" value="1"/>
</dbReference>
<dbReference type="Pfam" id="PF00941">
    <property type="entry name" value="FAD_binding_5"/>
    <property type="match status" value="1"/>
</dbReference>
<dbReference type="PANTHER" id="PTHR42659">
    <property type="entry name" value="XANTHINE DEHYDROGENASE SUBUNIT C-RELATED"/>
    <property type="match status" value="1"/>
</dbReference>
<dbReference type="PROSITE" id="PS51387">
    <property type="entry name" value="FAD_PCMH"/>
    <property type="match status" value="1"/>
</dbReference>
<keyword evidence="3" id="KW-0560">Oxidoreductase</keyword>
<dbReference type="InterPro" id="IPR016169">
    <property type="entry name" value="FAD-bd_PCMH_sub2"/>
</dbReference>
<dbReference type="InterPro" id="IPR036318">
    <property type="entry name" value="FAD-bd_PCMH-like_sf"/>
</dbReference>
<dbReference type="Proteomes" id="UP000318661">
    <property type="component" value="Unassembled WGS sequence"/>
</dbReference>
<dbReference type="InterPro" id="IPR002346">
    <property type="entry name" value="Mopterin_DH_FAD-bd"/>
</dbReference>
<dbReference type="SUPFAM" id="SSF55447">
    <property type="entry name" value="CO dehydrogenase flavoprotein C-terminal domain-like"/>
    <property type="match status" value="1"/>
</dbReference>
<dbReference type="InterPro" id="IPR016166">
    <property type="entry name" value="FAD-bd_PCMH"/>
</dbReference>
<comment type="caution">
    <text evidence="5">The sequence shown here is derived from an EMBL/GenBank/DDBJ whole genome shotgun (WGS) entry which is preliminary data.</text>
</comment>
<dbReference type="InterPro" id="IPR016167">
    <property type="entry name" value="FAD-bd_PCMH_sub1"/>
</dbReference>
<dbReference type="AlphaFoldDB" id="A0A537LMF0"/>
<dbReference type="EMBL" id="VBAJ01000065">
    <property type="protein sequence ID" value="TMJ09186.1"/>
    <property type="molecule type" value="Genomic_DNA"/>
</dbReference>
<dbReference type="SUPFAM" id="SSF56176">
    <property type="entry name" value="FAD-binding/transporter-associated domain-like"/>
    <property type="match status" value="1"/>
</dbReference>
<evidence type="ECO:0000259" key="4">
    <source>
        <dbReference type="PROSITE" id="PS51387"/>
    </source>
</evidence>
<accession>A0A537LMF0</accession>
<dbReference type="InterPro" id="IPR051312">
    <property type="entry name" value="Diverse_Substr_Oxidored"/>
</dbReference>
<proteinExistence type="predicted"/>
<name>A0A537LMF0_9BACT</name>
<reference evidence="5 6" key="1">
    <citation type="journal article" date="2019" name="Nat. Microbiol.">
        <title>Mediterranean grassland soil C-N compound turnover is dependent on rainfall and depth, and is mediated by genomically divergent microorganisms.</title>
        <authorList>
            <person name="Diamond S."/>
            <person name="Andeer P.F."/>
            <person name="Li Z."/>
            <person name="Crits-Christoph A."/>
            <person name="Burstein D."/>
            <person name="Anantharaman K."/>
            <person name="Lane K.R."/>
            <person name="Thomas B.C."/>
            <person name="Pan C."/>
            <person name="Northen T.R."/>
            <person name="Banfield J.F."/>
        </authorList>
    </citation>
    <scope>NUCLEOTIDE SEQUENCE [LARGE SCALE GENOMIC DNA]</scope>
    <source>
        <strain evidence="5">NP_2</strain>
    </source>
</reference>
<dbReference type="Pfam" id="PF03450">
    <property type="entry name" value="CO_deh_flav_C"/>
    <property type="match status" value="1"/>
</dbReference>
<dbReference type="InterPro" id="IPR005107">
    <property type="entry name" value="CO_DH_flav_C"/>
</dbReference>
<gene>
    <name evidence="5" type="ORF">E6G99_03050</name>
</gene>
<dbReference type="GO" id="GO:0016491">
    <property type="term" value="F:oxidoreductase activity"/>
    <property type="evidence" value="ECO:0007669"/>
    <property type="project" value="UniProtKB-KW"/>
</dbReference>
<keyword evidence="2" id="KW-0274">FAD</keyword>
<evidence type="ECO:0000256" key="2">
    <source>
        <dbReference type="ARBA" id="ARBA00022827"/>
    </source>
</evidence>
<dbReference type="Gene3D" id="3.30.43.10">
    <property type="entry name" value="Uridine Diphospho-n-acetylenolpyruvylglucosamine Reductase, domain 2"/>
    <property type="match status" value="1"/>
</dbReference>
<keyword evidence="1" id="KW-0285">Flavoprotein</keyword>
<sequence>MKPAPFRYAAPRTVEETLALLAEYGSDAKLLAGGQSLMPLINMRLARPAVLIDLNRVHALDYIKDENGTIRIGALTRQRTAERSPVVAAHVPLLAEALQWVGHPQIRNRGTIGGSLAHADPAAELPAVAAALDATFIVARHGRGTTTPRVLSPQQFFVSYLATALEPTEILTEVRFPPLWRDGGWAFVEVSRRHGDFALVGVAAVLRLDGEQRCRDVRLAFIGVGPTPVRMPEAESFVGGRTLDEGVLAEIWRLVSDRLQPESDIHASADYRRHVGGALARRALQTAASRAKGPS</sequence>
<evidence type="ECO:0000256" key="1">
    <source>
        <dbReference type="ARBA" id="ARBA00022630"/>
    </source>
</evidence>